<evidence type="ECO:0000256" key="5">
    <source>
        <dbReference type="ARBA" id="ARBA00022989"/>
    </source>
</evidence>
<feature type="transmembrane region" description="Helical" evidence="7">
    <location>
        <begin position="6"/>
        <end position="32"/>
    </location>
</feature>
<feature type="domain" description="MgtC/SapB/SrpB/YhiD N-terminal" evidence="8">
    <location>
        <begin position="23"/>
        <end position="154"/>
    </location>
</feature>
<dbReference type="PANTHER" id="PTHR33778">
    <property type="entry name" value="PROTEIN MGTC"/>
    <property type="match status" value="1"/>
</dbReference>
<evidence type="ECO:0000313" key="9">
    <source>
        <dbReference type="EMBL" id="QPB41668.1"/>
    </source>
</evidence>
<evidence type="ECO:0000256" key="2">
    <source>
        <dbReference type="ARBA" id="ARBA00009298"/>
    </source>
</evidence>
<protein>
    <recommendedName>
        <fullName evidence="7">Protein MgtC</fullName>
    </recommendedName>
</protein>
<dbReference type="EMBL" id="CP063056">
    <property type="protein sequence ID" value="QPB41668.1"/>
    <property type="molecule type" value="Genomic_DNA"/>
</dbReference>
<keyword evidence="5 7" id="KW-1133">Transmembrane helix</keyword>
<name>A0ABX6UV04_9PAST</name>
<dbReference type="Pfam" id="PF02308">
    <property type="entry name" value="MgtC"/>
    <property type="match status" value="1"/>
</dbReference>
<keyword evidence="4 7" id="KW-0812">Transmembrane</keyword>
<reference evidence="9 10" key="1">
    <citation type="submission" date="2020-10" db="EMBL/GenBank/DDBJ databases">
        <title>Genome Sequencing of Rodentibacter spp. strain DSM111151.</title>
        <authorList>
            <person name="Benga L."/>
            <person name="Lautwein T."/>
        </authorList>
    </citation>
    <scope>NUCLEOTIDE SEQUENCE [LARGE SCALE GENOMIC DNA]</scope>
    <source>
        <strain evidence="9 10">DSM 111151</strain>
    </source>
</reference>
<accession>A0ABX6UV04</accession>
<evidence type="ECO:0000256" key="4">
    <source>
        <dbReference type="ARBA" id="ARBA00022692"/>
    </source>
</evidence>
<feature type="transmembrane region" description="Helical" evidence="7">
    <location>
        <begin position="44"/>
        <end position="64"/>
    </location>
</feature>
<feature type="transmembrane region" description="Helical" evidence="7">
    <location>
        <begin position="131"/>
        <end position="148"/>
    </location>
</feature>
<keyword evidence="7" id="KW-0997">Cell inner membrane</keyword>
<dbReference type="Proteomes" id="UP000663069">
    <property type="component" value="Chromosome"/>
</dbReference>
<keyword evidence="3" id="KW-1003">Cell membrane</keyword>
<feature type="transmembrane region" description="Helical" evidence="7">
    <location>
        <begin position="84"/>
        <end position="101"/>
    </location>
</feature>
<evidence type="ECO:0000256" key="7">
    <source>
        <dbReference type="RuleBase" id="RU365041"/>
    </source>
</evidence>
<comment type="subcellular location">
    <subcellularLocation>
        <location evidence="7">Cell inner membrane</location>
        <topology evidence="7">Multi-pass membrane protein</topology>
    </subcellularLocation>
    <subcellularLocation>
        <location evidence="1">Cell membrane</location>
        <topology evidence="1">Multi-pass membrane protein</topology>
    </subcellularLocation>
</comment>
<dbReference type="RefSeq" id="WP_194811265.1">
    <property type="nucleotide sequence ID" value="NZ_CP063056.1"/>
</dbReference>
<feature type="transmembrane region" description="Helical" evidence="7">
    <location>
        <begin position="108"/>
        <end position="125"/>
    </location>
</feature>
<organism evidence="9 10">
    <name type="scientific">Rodentibacter haemolyticus</name>
    <dbReference type="NCBI Taxonomy" id="2778911"/>
    <lineage>
        <taxon>Bacteria</taxon>
        <taxon>Pseudomonadati</taxon>
        <taxon>Pseudomonadota</taxon>
        <taxon>Gammaproteobacteria</taxon>
        <taxon>Pasteurellales</taxon>
        <taxon>Pasteurellaceae</taxon>
        <taxon>Rodentibacter</taxon>
    </lineage>
</organism>
<proteinExistence type="inferred from homology"/>
<dbReference type="InterPro" id="IPR049177">
    <property type="entry name" value="MgtC_SapB_SrpB_YhiD_N"/>
</dbReference>
<dbReference type="PANTHER" id="PTHR33778:SF1">
    <property type="entry name" value="MAGNESIUM TRANSPORTER YHID-RELATED"/>
    <property type="match status" value="1"/>
</dbReference>
<dbReference type="InterPro" id="IPR003416">
    <property type="entry name" value="MgtC/SapB/SrpB/YhiD_fam"/>
</dbReference>
<keyword evidence="10" id="KW-1185">Reference proteome</keyword>
<keyword evidence="6 7" id="KW-0472">Membrane</keyword>
<evidence type="ECO:0000256" key="6">
    <source>
        <dbReference type="ARBA" id="ARBA00023136"/>
    </source>
</evidence>
<evidence type="ECO:0000256" key="3">
    <source>
        <dbReference type="ARBA" id="ARBA00022475"/>
    </source>
</evidence>
<comment type="similarity">
    <text evidence="2 7">Belongs to the MgtC/SapB family.</text>
</comment>
<gene>
    <name evidence="9" type="ORF">IHV77_06890</name>
</gene>
<dbReference type="PRINTS" id="PR01837">
    <property type="entry name" value="MGTCSAPBPROT"/>
</dbReference>
<evidence type="ECO:0000259" key="8">
    <source>
        <dbReference type="Pfam" id="PF02308"/>
    </source>
</evidence>
<evidence type="ECO:0000313" key="10">
    <source>
        <dbReference type="Proteomes" id="UP000663069"/>
    </source>
</evidence>
<evidence type="ECO:0000256" key="1">
    <source>
        <dbReference type="ARBA" id="ARBA00004651"/>
    </source>
</evidence>
<sequence>MENPPLILTALFASLHLTILGKMFLALILGSIIGLERELKHKPVGIKTCAIIAITTCTLTIVSIQAAEHYAQVSENIRTDPMRLAAQVISGIGFLGAGVILHKKNDAISGLTTAAIIWAAAGIGIATGAGFIFDAFIATAMILIAIRFSPMVQRLIRRKGRKKKTKISIHLRSSGAIAIITNLLIQNDYRIENLAVKDLANGEVRVQIRCFAIDNTIIKDVYTLLKTEEDVLSVELFEN</sequence>